<evidence type="ECO:0000256" key="4">
    <source>
        <dbReference type="ARBA" id="ARBA00023110"/>
    </source>
</evidence>
<gene>
    <name evidence="7" type="ORF">H6A34_11840</name>
</gene>
<evidence type="ECO:0000256" key="3">
    <source>
        <dbReference type="ARBA" id="ARBA00013194"/>
    </source>
</evidence>
<dbReference type="InterPro" id="IPR029000">
    <property type="entry name" value="Cyclophilin-like_dom_sf"/>
</dbReference>
<dbReference type="InterPro" id="IPR024936">
    <property type="entry name" value="Cyclophilin-type_PPIase"/>
</dbReference>
<reference evidence="7" key="2">
    <citation type="journal article" date="2021" name="Sci. Rep.">
        <title>The distribution of antibiotic resistance genes in chicken gut microbiota commensals.</title>
        <authorList>
            <person name="Juricova H."/>
            <person name="Matiasovicova J."/>
            <person name="Kubasova T."/>
            <person name="Cejkova D."/>
            <person name="Rychlik I."/>
        </authorList>
    </citation>
    <scope>NUCLEOTIDE SEQUENCE</scope>
    <source>
        <strain evidence="7">An824</strain>
    </source>
</reference>
<dbReference type="PIRSF" id="PIRSF001467">
    <property type="entry name" value="Peptidylpro_ismrse"/>
    <property type="match status" value="1"/>
</dbReference>
<dbReference type="GO" id="GO:0006457">
    <property type="term" value="P:protein folding"/>
    <property type="evidence" value="ECO:0007669"/>
    <property type="project" value="InterPro"/>
</dbReference>
<reference evidence="7" key="1">
    <citation type="submission" date="2020-08" db="EMBL/GenBank/DDBJ databases">
        <authorList>
            <person name="Cejkova D."/>
            <person name="Kubasova T."/>
            <person name="Jahodarova E."/>
            <person name="Rychlik I."/>
        </authorList>
    </citation>
    <scope>NUCLEOTIDE SEQUENCE</scope>
    <source>
        <strain evidence="7">An824</strain>
    </source>
</reference>
<organism evidence="7 8">
    <name type="scientific">Marseilla massiliensis</name>
    <dbReference type="NCBI Taxonomy" id="1841864"/>
    <lineage>
        <taxon>Bacteria</taxon>
        <taxon>Pseudomonadati</taxon>
        <taxon>Bacteroidota</taxon>
        <taxon>Bacteroidia</taxon>
        <taxon>Bacteroidales</taxon>
        <taxon>Prevotellaceae</taxon>
        <taxon>Marseilla</taxon>
    </lineage>
</organism>
<dbReference type="PROSITE" id="PS50072">
    <property type="entry name" value="CSA_PPIASE_2"/>
    <property type="match status" value="1"/>
</dbReference>
<evidence type="ECO:0000259" key="6">
    <source>
        <dbReference type="PROSITE" id="PS50072"/>
    </source>
</evidence>
<dbReference type="PANTHER" id="PTHR45625">
    <property type="entry name" value="PEPTIDYL-PROLYL CIS-TRANS ISOMERASE-RELATED"/>
    <property type="match status" value="1"/>
</dbReference>
<dbReference type="Proteomes" id="UP000706891">
    <property type="component" value="Unassembled WGS sequence"/>
</dbReference>
<dbReference type="PROSITE" id="PS00170">
    <property type="entry name" value="CSA_PPIASE_1"/>
    <property type="match status" value="1"/>
</dbReference>
<dbReference type="EC" id="5.2.1.8" evidence="3"/>
<keyword evidence="4" id="KW-0697">Rotamase</keyword>
<dbReference type="PANTHER" id="PTHR45625:SF4">
    <property type="entry name" value="PEPTIDYLPROLYL ISOMERASE DOMAIN AND WD REPEAT-CONTAINING PROTEIN 1"/>
    <property type="match status" value="1"/>
</dbReference>
<dbReference type="SUPFAM" id="SSF50891">
    <property type="entry name" value="Cyclophilin-like"/>
    <property type="match status" value="1"/>
</dbReference>
<comment type="caution">
    <text evidence="7">The sequence shown here is derived from an EMBL/GenBank/DDBJ whole genome shotgun (WGS) entry which is preliminary data.</text>
</comment>
<comment type="function">
    <text evidence="1">PPIases accelerate the folding of proteins. It catalyzes the cis-trans isomerization of proline imidic peptide bonds in oligopeptides.</text>
</comment>
<accession>A0A939B8L6</accession>
<dbReference type="InterPro" id="IPR002130">
    <property type="entry name" value="Cyclophilin-type_PPIase_dom"/>
</dbReference>
<dbReference type="EMBL" id="JACJJG010000095">
    <property type="protein sequence ID" value="MBM6674562.1"/>
    <property type="molecule type" value="Genomic_DNA"/>
</dbReference>
<evidence type="ECO:0000256" key="1">
    <source>
        <dbReference type="ARBA" id="ARBA00002388"/>
    </source>
</evidence>
<dbReference type="AlphaFoldDB" id="A0A939B8L6"/>
<name>A0A939B8L6_9BACT</name>
<feature type="domain" description="PPIase cyclophilin-type" evidence="6">
    <location>
        <begin position="33"/>
        <end position="223"/>
    </location>
</feature>
<dbReference type="InterPro" id="IPR020892">
    <property type="entry name" value="Cyclophilin-type_PPIase_CS"/>
</dbReference>
<evidence type="ECO:0000256" key="2">
    <source>
        <dbReference type="ARBA" id="ARBA00007365"/>
    </source>
</evidence>
<sequence length="225" mass="25489">MFTFIFAMAMMTACNAQTTDTARHEILLETSKGNIRIALYNETPQHRDNILKLVRQGYYDGLLFHRVIYNFMIQTGDSASRNAKAGQLLGDSPESYKIPAEIRYPALFHKRGAVGAARESDTDNPERASSSSQFYIIYGRRFNDTMLDEQQRRLDKQTGGTVKLTPEVREVYKATGGAPHLDGQYTVFGEVMEGLDVVKEIEWVDTDDNARPKEDIRIIRATVVK</sequence>
<keyword evidence="8" id="KW-1185">Reference proteome</keyword>
<dbReference type="CDD" id="cd00317">
    <property type="entry name" value="cyclophilin"/>
    <property type="match status" value="1"/>
</dbReference>
<proteinExistence type="inferred from homology"/>
<dbReference type="Gene3D" id="2.40.100.10">
    <property type="entry name" value="Cyclophilin-like"/>
    <property type="match status" value="1"/>
</dbReference>
<dbReference type="InterPro" id="IPR044666">
    <property type="entry name" value="Cyclophilin_A-like"/>
</dbReference>
<dbReference type="GO" id="GO:0003755">
    <property type="term" value="F:peptidyl-prolyl cis-trans isomerase activity"/>
    <property type="evidence" value="ECO:0007669"/>
    <property type="project" value="UniProtKB-KW"/>
</dbReference>
<keyword evidence="5 7" id="KW-0413">Isomerase</keyword>
<evidence type="ECO:0000256" key="5">
    <source>
        <dbReference type="ARBA" id="ARBA00023235"/>
    </source>
</evidence>
<evidence type="ECO:0000313" key="7">
    <source>
        <dbReference type="EMBL" id="MBM6674562.1"/>
    </source>
</evidence>
<protein>
    <recommendedName>
        <fullName evidence="3">peptidylprolyl isomerase</fullName>
        <ecNumber evidence="3">5.2.1.8</ecNumber>
    </recommendedName>
</protein>
<evidence type="ECO:0000313" key="8">
    <source>
        <dbReference type="Proteomes" id="UP000706891"/>
    </source>
</evidence>
<comment type="similarity">
    <text evidence="2">Belongs to the cyclophilin-type PPIase family.</text>
</comment>
<dbReference type="Pfam" id="PF00160">
    <property type="entry name" value="Pro_isomerase"/>
    <property type="match status" value="1"/>
</dbReference>